<keyword evidence="2" id="KW-1185">Reference proteome</keyword>
<reference evidence="1 2" key="1">
    <citation type="submission" date="2020-09" db="EMBL/GenBank/DDBJ databases">
        <authorList>
            <person name="Courtine D."/>
        </authorList>
    </citation>
    <scope>NUCLEOTIDE SEQUENCE [LARGE SCALE GENOMIC DNA]</scope>
    <source>
        <strain evidence="1 2">IRI35c</strain>
    </source>
</reference>
<gene>
    <name evidence="1" type="ORF">TIRI35C_0510</name>
</gene>
<dbReference type="EMBL" id="LR881183">
    <property type="protein sequence ID" value="CAD5243664.1"/>
    <property type="molecule type" value="Genomic_DNA"/>
</dbReference>
<protein>
    <submittedName>
        <fullName evidence="1">Uncharacterized protein</fullName>
    </submittedName>
</protein>
<dbReference type="Proteomes" id="UP000516304">
    <property type="component" value="Chromosome TIRI35C"/>
</dbReference>
<name>A0A7G2D6W7_9EURY</name>
<evidence type="ECO:0000313" key="2">
    <source>
        <dbReference type="Proteomes" id="UP000516304"/>
    </source>
</evidence>
<accession>A0A7G2D6W7</accession>
<proteinExistence type="predicted"/>
<sequence>MKWRLMVAAILGLLVLLMGSNPNATNIVYSEPSVKTMFILHVPQNDNYNEKTCAEFDPEMALKEINITLWGLTLEISQKESQLYRLSKEVNITKDSQLLKRVVELYREVELLKSKRAFYQRKWQSIWLYKQYLNGEYIELTTKDLEEYKDKMAPLQNIKTPEDAITRLSVAGEMTFDRIILIDSEINKILENATNSKNVADNVITRVFLLINNESVLWNKLREYTSLRDELQAKFLLLKSNSYTPTNDVSHNCQLKNRNVKKVNCREIQKGYNEDFECCLSFYRMLSPLESYQTYTFVSLRPVAVWVGMYDSDFPSIGSHRGDWCTYTFPQDNKESTIRTLYWNTAQEISRKWGLNVKSIQIKFFYSARVYRQETRKYEETNLIFEYNCYLSGDSVRCLPSPSYGKSLFVNPKSPPYRYTTKIVTNPYWLACRSGGNCNGYGCQYAKWANAHCGGCFAPDKSASQYFAKS</sequence>
<evidence type="ECO:0000313" key="1">
    <source>
        <dbReference type="EMBL" id="CAD5243664.1"/>
    </source>
</evidence>
<organism evidence="1 2">
    <name type="scientific">Thermococcus camini</name>
    <dbReference type="NCBI Taxonomy" id="2016373"/>
    <lineage>
        <taxon>Archaea</taxon>
        <taxon>Methanobacteriati</taxon>
        <taxon>Methanobacteriota</taxon>
        <taxon>Thermococci</taxon>
        <taxon>Thermococcales</taxon>
        <taxon>Thermococcaceae</taxon>
        <taxon>Thermococcus</taxon>
    </lineage>
</organism>
<dbReference type="KEGG" id="tcq:TIRI35C_0510"/>
<dbReference type="AlphaFoldDB" id="A0A7G2D6W7"/>